<accession>A0A074J0Z1</accession>
<dbReference type="RefSeq" id="WP_037600454.1">
    <property type="nucleotide sequence ID" value="NZ_CACRUJ010000003.1"/>
</dbReference>
<dbReference type="Proteomes" id="UP000027855">
    <property type="component" value="Unassembled WGS sequence"/>
</dbReference>
<gene>
    <name evidence="3" type="ORF">DL07_04820</name>
</gene>
<keyword evidence="2" id="KW-1133">Transmembrane helix</keyword>
<dbReference type="AlphaFoldDB" id="A0A074J0Z1"/>
<name>A0A074J0Z1_STRSL</name>
<evidence type="ECO:0000256" key="2">
    <source>
        <dbReference type="SAM" id="Phobius"/>
    </source>
</evidence>
<feature type="transmembrane region" description="Helical" evidence="2">
    <location>
        <begin position="7"/>
        <end position="25"/>
    </location>
</feature>
<keyword evidence="2" id="KW-0472">Membrane</keyword>
<dbReference type="EMBL" id="JJMT01000002">
    <property type="protein sequence ID" value="KEO46786.1"/>
    <property type="molecule type" value="Genomic_DNA"/>
</dbReference>
<organism evidence="3 4">
    <name type="scientific">Streptococcus salivarius</name>
    <dbReference type="NCBI Taxonomy" id="1304"/>
    <lineage>
        <taxon>Bacteria</taxon>
        <taxon>Bacillati</taxon>
        <taxon>Bacillota</taxon>
        <taxon>Bacilli</taxon>
        <taxon>Lactobacillales</taxon>
        <taxon>Streptococcaceae</taxon>
        <taxon>Streptococcus</taxon>
    </lineage>
</organism>
<feature type="compositionally biased region" description="Polar residues" evidence="1">
    <location>
        <begin position="86"/>
        <end position="96"/>
    </location>
</feature>
<reference evidence="3 4" key="1">
    <citation type="submission" date="2014-04" db="EMBL/GenBank/DDBJ databases">
        <title>Variable characteristics of bacteriocin-producing Streptococcus salivarius strains isolated from Malaysian subjects.</title>
        <authorList>
            <person name="Philip K."/>
            <person name="Barbour A."/>
        </authorList>
    </citation>
    <scope>NUCLEOTIDE SEQUENCE [LARGE SCALE GENOMIC DNA]</scope>
    <source>
        <strain evidence="3 4">NU10</strain>
    </source>
</reference>
<sequence length="221" mass="22883">MKNTSKLIGLVLALIVVILAIFLVSKFNSHESARVSTSSSPVKTVKKSSSSSSKAVKKDKKSVQSSSSAVTNEENDNQASAVAPKVSSQEQAQAGTTDGGQVAESAAGTDKAKSEKNTNNSQSSLDFGALDNGDISSLVGTWTNANGESVTINADGTIIKNSTGYTAQLKPQRVSDNIFYAGVFSDTSSAALRAISGGSNGSDYLVIGQDQTAEGVPYYRN</sequence>
<evidence type="ECO:0000313" key="3">
    <source>
        <dbReference type="EMBL" id="KEO46786.1"/>
    </source>
</evidence>
<dbReference type="Pfam" id="PF19804">
    <property type="entry name" value="DUF6287"/>
    <property type="match status" value="1"/>
</dbReference>
<comment type="caution">
    <text evidence="3">The sequence shown here is derived from an EMBL/GenBank/DDBJ whole genome shotgun (WGS) entry which is preliminary data.</text>
</comment>
<dbReference type="InterPro" id="IPR046254">
    <property type="entry name" value="DUF6287"/>
</dbReference>
<keyword evidence="2" id="KW-0812">Transmembrane</keyword>
<proteinExistence type="predicted"/>
<feature type="region of interest" description="Disordered" evidence="1">
    <location>
        <begin position="33"/>
        <end position="127"/>
    </location>
</feature>
<evidence type="ECO:0000313" key="4">
    <source>
        <dbReference type="Proteomes" id="UP000027855"/>
    </source>
</evidence>
<feature type="compositionally biased region" description="Low complexity" evidence="1">
    <location>
        <begin position="35"/>
        <end position="54"/>
    </location>
</feature>
<protein>
    <submittedName>
        <fullName evidence="3">Uncharacterized protein</fullName>
    </submittedName>
</protein>
<evidence type="ECO:0000256" key="1">
    <source>
        <dbReference type="SAM" id="MobiDB-lite"/>
    </source>
</evidence>